<evidence type="ECO:0000256" key="9">
    <source>
        <dbReference type="RuleBase" id="RU003357"/>
    </source>
</evidence>
<evidence type="ECO:0000256" key="1">
    <source>
        <dbReference type="ARBA" id="ARBA00004571"/>
    </source>
</evidence>
<keyword evidence="13" id="KW-1185">Reference proteome</keyword>
<keyword evidence="6 8" id="KW-0472">Membrane</keyword>
<dbReference type="InterPro" id="IPR039426">
    <property type="entry name" value="TonB-dep_rcpt-like"/>
</dbReference>
<keyword evidence="2 8" id="KW-0813">Transport</keyword>
<evidence type="ECO:0000256" key="5">
    <source>
        <dbReference type="ARBA" id="ARBA00023077"/>
    </source>
</evidence>
<proteinExistence type="inferred from homology"/>
<name>A0A521CVR0_9BACT</name>
<accession>A0A521CVR0</accession>
<keyword evidence="3 8" id="KW-1134">Transmembrane beta strand</keyword>
<keyword evidence="7 8" id="KW-0998">Cell outer membrane</keyword>
<dbReference type="AlphaFoldDB" id="A0A521CVR0"/>
<dbReference type="InterPro" id="IPR023997">
    <property type="entry name" value="TonB-dep_OMP_SusC/RagA_CS"/>
</dbReference>
<evidence type="ECO:0000259" key="11">
    <source>
        <dbReference type="Pfam" id="PF07715"/>
    </source>
</evidence>
<dbReference type="Gene3D" id="2.40.170.20">
    <property type="entry name" value="TonB-dependent receptor, beta-barrel domain"/>
    <property type="match status" value="1"/>
</dbReference>
<dbReference type="NCBIfam" id="TIGR04057">
    <property type="entry name" value="SusC_RagA_signa"/>
    <property type="match status" value="1"/>
</dbReference>
<keyword evidence="4 8" id="KW-0812">Transmembrane</keyword>
<dbReference type="SUPFAM" id="SSF56935">
    <property type="entry name" value="Porins"/>
    <property type="match status" value="1"/>
</dbReference>
<evidence type="ECO:0000313" key="12">
    <source>
        <dbReference type="EMBL" id="SMO63526.1"/>
    </source>
</evidence>
<evidence type="ECO:0000256" key="7">
    <source>
        <dbReference type="ARBA" id="ARBA00023237"/>
    </source>
</evidence>
<evidence type="ECO:0000313" key="13">
    <source>
        <dbReference type="Proteomes" id="UP000317593"/>
    </source>
</evidence>
<evidence type="ECO:0000256" key="2">
    <source>
        <dbReference type="ARBA" id="ARBA00022448"/>
    </source>
</evidence>
<organism evidence="12 13">
    <name type="scientific">Fodinibius sediminis</name>
    <dbReference type="NCBI Taxonomy" id="1214077"/>
    <lineage>
        <taxon>Bacteria</taxon>
        <taxon>Pseudomonadati</taxon>
        <taxon>Balneolota</taxon>
        <taxon>Balneolia</taxon>
        <taxon>Balneolales</taxon>
        <taxon>Balneolaceae</taxon>
        <taxon>Fodinibius</taxon>
    </lineage>
</organism>
<dbReference type="InterPro" id="IPR008969">
    <property type="entry name" value="CarboxyPept-like_regulatory"/>
</dbReference>
<sequence>MLFNNFQWSQKIMRYQHIPIIILTLLAFLLFLPDQSFGQQHTVQGTVNDQNGEPLPGVNITVKGTTRGTSTNSEGMYELTVPSASDTLVFSFIGFETQEIPIDGRNMIDVNLTPATLAGEEVVVVGYGTQQQEDLTGSISRIETEEITRQSSLTAMESLQGKITGVNVINNDAPGGTPTVILRGLGTALGGRNPLYIVDGVPVDDINNISPSDIESIDFLKDASAASIYGLRAANGVIIVTTKDGEGGAPQFEVSSSAGYTSVLNSVEMADQQEYITYFNEENAAIGGFQLAPSQQYNTDWYDELLETGYVIDSRASVSGGSENVNYFVSYNVNQEKGLLDEQTFWRQTLRNNNKYWLFNDVVEIDQNLSISVSRENPQPFSAFNTAYRQSPLVPTFYPNGRYGQPFVNETTGKMGYEGGEGEAIGRLNTHGNPLTAIAFNNQERNTVTLQGALSAKINFTDYLTFTSRLGGTKYYSDSRTFNPLKQGWIASDPTRTATQYETSKAENPGVTDWADNSLFVQNLERFRWNWDNFITFDKSFDRHNTELTLGMSSERIGVGSTFSGTAYDVPQQEQYWNLNLGSDDYEKQVNHTNFTPSTLASYFGRIQYNYDQRYYITGTLRRDGTSQFANTEDYWEFFPSVGLGWTLSNEDFMSDNEFIDFLKLRGSWGRLGNQNVPLNTTVIYTSTGSSSQNYVFGPAQTLRFGASVGSPARDISWEIVEEWNAGVDMEILDSRLSTSLDFYQKTTENVILLVNPLPDSPYAESFYDHGGEVVNQGVEVGLDWSNSISEELSYNVGVNFSYNQNEVTNVAAGYEGLTGGGLGNGQITKRLEEGQPLGAWWMYEAEGVWQTQEQIDNNPSLGGAMPGHLRYRDLNEDGVIDERDKRFFGSYVPNYNYGINIGLNYRQFDFSMDGFGVGGNKVYNGLNNTRFGGENTTRDMFEKRWTGEGSTNTHPGANRDARASSYYLEDGAYFRINNITLGYSLPEIIDRVSRVRFYVSAENPVLLTGYSGFTPELIGSDNGNPYGTAGIELSAYPNTRTLLFGINIDLK</sequence>
<evidence type="ECO:0000256" key="4">
    <source>
        <dbReference type="ARBA" id="ARBA00022692"/>
    </source>
</evidence>
<evidence type="ECO:0000256" key="8">
    <source>
        <dbReference type="PROSITE-ProRule" id="PRU01360"/>
    </source>
</evidence>
<protein>
    <submittedName>
        <fullName evidence="12">TonB-linked outer membrane protein, SusC/RagA family</fullName>
    </submittedName>
</protein>
<dbReference type="InterPro" id="IPR037066">
    <property type="entry name" value="Plug_dom_sf"/>
</dbReference>
<dbReference type="PROSITE" id="PS52016">
    <property type="entry name" value="TONB_DEPENDENT_REC_3"/>
    <property type="match status" value="1"/>
</dbReference>
<comment type="similarity">
    <text evidence="8 9">Belongs to the TonB-dependent receptor family.</text>
</comment>
<dbReference type="NCBIfam" id="TIGR04056">
    <property type="entry name" value="OMP_RagA_SusC"/>
    <property type="match status" value="1"/>
</dbReference>
<feature type="domain" description="TonB-dependent receptor-like beta-barrel" evidence="10">
    <location>
        <begin position="413"/>
        <end position="1002"/>
    </location>
</feature>
<dbReference type="Pfam" id="PF07715">
    <property type="entry name" value="Plug"/>
    <property type="match status" value="1"/>
</dbReference>
<dbReference type="EMBL" id="FXTH01000007">
    <property type="protein sequence ID" value="SMO63526.1"/>
    <property type="molecule type" value="Genomic_DNA"/>
</dbReference>
<dbReference type="Gene3D" id="2.60.40.1120">
    <property type="entry name" value="Carboxypeptidase-like, regulatory domain"/>
    <property type="match status" value="1"/>
</dbReference>
<dbReference type="InterPro" id="IPR000531">
    <property type="entry name" value="Beta-barrel_TonB"/>
</dbReference>
<keyword evidence="5 9" id="KW-0798">TonB box</keyword>
<evidence type="ECO:0000256" key="3">
    <source>
        <dbReference type="ARBA" id="ARBA00022452"/>
    </source>
</evidence>
<reference evidence="12 13" key="1">
    <citation type="submission" date="2017-05" db="EMBL/GenBank/DDBJ databases">
        <authorList>
            <person name="Varghese N."/>
            <person name="Submissions S."/>
        </authorList>
    </citation>
    <scope>NUCLEOTIDE SEQUENCE [LARGE SCALE GENOMIC DNA]</scope>
    <source>
        <strain evidence="12 13">DSM 21194</strain>
    </source>
</reference>
<dbReference type="Pfam" id="PF13715">
    <property type="entry name" value="CarbopepD_reg_2"/>
    <property type="match status" value="1"/>
</dbReference>
<feature type="domain" description="TonB-dependent receptor plug" evidence="11">
    <location>
        <begin position="132"/>
        <end position="237"/>
    </location>
</feature>
<dbReference type="InterPro" id="IPR023996">
    <property type="entry name" value="TonB-dep_OMP_SusC/RagA"/>
</dbReference>
<dbReference type="Proteomes" id="UP000317593">
    <property type="component" value="Unassembled WGS sequence"/>
</dbReference>
<dbReference type="SUPFAM" id="SSF49464">
    <property type="entry name" value="Carboxypeptidase regulatory domain-like"/>
    <property type="match status" value="1"/>
</dbReference>
<dbReference type="InterPro" id="IPR036942">
    <property type="entry name" value="Beta-barrel_TonB_sf"/>
</dbReference>
<dbReference type="Pfam" id="PF00593">
    <property type="entry name" value="TonB_dep_Rec_b-barrel"/>
    <property type="match status" value="1"/>
</dbReference>
<evidence type="ECO:0000256" key="6">
    <source>
        <dbReference type="ARBA" id="ARBA00023136"/>
    </source>
</evidence>
<evidence type="ECO:0000259" key="10">
    <source>
        <dbReference type="Pfam" id="PF00593"/>
    </source>
</evidence>
<dbReference type="Gene3D" id="2.170.130.10">
    <property type="entry name" value="TonB-dependent receptor, plug domain"/>
    <property type="match status" value="1"/>
</dbReference>
<comment type="subcellular location">
    <subcellularLocation>
        <location evidence="1 8">Cell outer membrane</location>
        <topology evidence="1 8">Multi-pass membrane protein</topology>
    </subcellularLocation>
</comment>
<dbReference type="GO" id="GO:0009279">
    <property type="term" value="C:cell outer membrane"/>
    <property type="evidence" value="ECO:0007669"/>
    <property type="project" value="UniProtKB-SubCell"/>
</dbReference>
<gene>
    <name evidence="12" type="ORF">SAMN06265218_107163</name>
</gene>
<dbReference type="InterPro" id="IPR012910">
    <property type="entry name" value="Plug_dom"/>
</dbReference>